<organism evidence="1 2">
    <name type="scientific">Paenibacillus wynnii</name>
    <dbReference type="NCBI Taxonomy" id="268407"/>
    <lineage>
        <taxon>Bacteria</taxon>
        <taxon>Bacillati</taxon>
        <taxon>Bacillota</taxon>
        <taxon>Bacilli</taxon>
        <taxon>Bacillales</taxon>
        <taxon>Paenibacillaceae</taxon>
        <taxon>Paenibacillus</taxon>
    </lineage>
</organism>
<accession>A0A098M3N6</accession>
<dbReference type="AlphaFoldDB" id="A0A098M3N6"/>
<evidence type="ECO:0000313" key="2">
    <source>
        <dbReference type="Proteomes" id="UP000029734"/>
    </source>
</evidence>
<comment type="caution">
    <text evidence="1">The sequence shown here is derived from an EMBL/GenBank/DDBJ whole genome shotgun (WGS) entry which is preliminary data.</text>
</comment>
<sequence length="66" mass="7459">MQDTRKQAIFQAISGSHGGQLLELAREQLQLARELPPEPALLVLESGRYLHADAREIILVRIEVLR</sequence>
<dbReference type="EMBL" id="JQCR01000003">
    <property type="protein sequence ID" value="KGE16636.1"/>
    <property type="molecule type" value="Genomic_DNA"/>
</dbReference>
<keyword evidence="2" id="KW-1185">Reference proteome</keyword>
<name>A0A098M3N6_9BACL</name>
<reference evidence="1 2" key="2">
    <citation type="submission" date="2014-10" db="EMBL/GenBank/DDBJ databases">
        <title>Comparative genomics of the Paenibacillus odorifer group.</title>
        <authorList>
            <person name="Tsai Y.-C."/>
            <person name="Martin N."/>
            <person name="Korlach J."/>
            <person name="Wiedmann M."/>
        </authorList>
    </citation>
    <scope>NUCLEOTIDE SEQUENCE [LARGE SCALE GENOMIC DNA]</scope>
    <source>
        <strain evidence="1 2">DSM 18334</strain>
    </source>
</reference>
<evidence type="ECO:0000313" key="1">
    <source>
        <dbReference type="EMBL" id="KGE16636.1"/>
    </source>
</evidence>
<proteinExistence type="predicted"/>
<dbReference type="RefSeq" id="WP_036654706.1">
    <property type="nucleotide sequence ID" value="NZ_JQCR01000003.1"/>
</dbReference>
<protein>
    <submittedName>
        <fullName evidence="1">Uncharacterized protein</fullName>
    </submittedName>
</protein>
<reference evidence="1 2" key="1">
    <citation type="submission" date="2014-08" db="EMBL/GenBank/DDBJ databases">
        <authorList>
            <person name="den Bakker H.C."/>
        </authorList>
    </citation>
    <scope>NUCLEOTIDE SEQUENCE [LARGE SCALE GENOMIC DNA]</scope>
    <source>
        <strain evidence="1 2">DSM 18334</strain>
    </source>
</reference>
<gene>
    <name evidence="1" type="ORF">PWYN_18170</name>
</gene>
<dbReference type="Proteomes" id="UP000029734">
    <property type="component" value="Unassembled WGS sequence"/>
</dbReference>